<dbReference type="AlphaFoldDB" id="A0AAD9QAY5"/>
<reference evidence="1" key="1">
    <citation type="journal article" date="2023" name="G3 (Bethesda)">
        <title>Whole genome assembly and annotation of the endangered Caribbean coral Acropora cervicornis.</title>
        <authorList>
            <person name="Selwyn J.D."/>
            <person name="Vollmer S.V."/>
        </authorList>
    </citation>
    <scope>NUCLEOTIDE SEQUENCE</scope>
    <source>
        <strain evidence="1">K2</strain>
    </source>
</reference>
<name>A0AAD9QAY5_ACRCE</name>
<organism evidence="1 2">
    <name type="scientific">Acropora cervicornis</name>
    <name type="common">Staghorn coral</name>
    <dbReference type="NCBI Taxonomy" id="6130"/>
    <lineage>
        <taxon>Eukaryota</taxon>
        <taxon>Metazoa</taxon>
        <taxon>Cnidaria</taxon>
        <taxon>Anthozoa</taxon>
        <taxon>Hexacorallia</taxon>
        <taxon>Scleractinia</taxon>
        <taxon>Astrocoeniina</taxon>
        <taxon>Acroporidae</taxon>
        <taxon>Acropora</taxon>
    </lineage>
</organism>
<protein>
    <submittedName>
        <fullName evidence="1">Uncharacterized protein</fullName>
    </submittedName>
</protein>
<reference evidence="1" key="2">
    <citation type="journal article" date="2023" name="Science">
        <title>Genomic signatures of disease resistance in endangered staghorn corals.</title>
        <authorList>
            <person name="Vollmer S.V."/>
            <person name="Selwyn J.D."/>
            <person name="Despard B.A."/>
            <person name="Roesel C.L."/>
        </authorList>
    </citation>
    <scope>NUCLEOTIDE SEQUENCE</scope>
    <source>
        <strain evidence="1">K2</strain>
    </source>
</reference>
<dbReference type="EMBL" id="JARQWQ010000046">
    <property type="protein sequence ID" value="KAK2557962.1"/>
    <property type="molecule type" value="Genomic_DNA"/>
</dbReference>
<evidence type="ECO:0000313" key="2">
    <source>
        <dbReference type="Proteomes" id="UP001249851"/>
    </source>
</evidence>
<comment type="caution">
    <text evidence="1">The sequence shown here is derived from an EMBL/GenBank/DDBJ whole genome shotgun (WGS) entry which is preliminary data.</text>
</comment>
<gene>
    <name evidence="1" type="ORF">P5673_019524</name>
</gene>
<dbReference type="Proteomes" id="UP001249851">
    <property type="component" value="Unassembled WGS sequence"/>
</dbReference>
<evidence type="ECO:0000313" key="1">
    <source>
        <dbReference type="EMBL" id="KAK2557962.1"/>
    </source>
</evidence>
<proteinExistence type="predicted"/>
<keyword evidence="2" id="KW-1185">Reference proteome</keyword>
<accession>A0AAD9QAY5</accession>
<sequence length="195" mass="21695">MASRTVTDEAYLKLPKTFKEVSNLTKPKLKQICNILSIDFEKSIGKKALVNILCSALKISTSGPPSKDSQRSSSSYADVPSLVDLEKLKDWKKSLDGVPLVMEESVVKEFLIGAGYNQQAVRKYKTLCAWEHKEGIHSVKIHLLPNHKDIWAVRGSCNPSFSTDNEESKVMCLMLETSTNKPVYSYCTCTVGCKS</sequence>